<keyword evidence="2" id="KW-1185">Reference proteome</keyword>
<gene>
    <name evidence="1" type="ORF">D5086_020694</name>
</gene>
<dbReference type="EMBL" id="RCHU02000010">
    <property type="protein sequence ID" value="KAL3579190.1"/>
    <property type="molecule type" value="Genomic_DNA"/>
</dbReference>
<evidence type="ECO:0000313" key="1">
    <source>
        <dbReference type="EMBL" id="KAL3579190.1"/>
    </source>
</evidence>
<protein>
    <submittedName>
        <fullName evidence="1">Uncharacterized protein</fullName>
    </submittedName>
</protein>
<evidence type="ECO:0000313" key="2">
    <source>
        <dbReference type="Proteomes" id="UP000309997"/>
    </source>
</evidence>
<proteinExistence type="predicted"/>
<reference evidence="1 2" key="1">
    <citation type="journal article" date="2024" name="Plant Biotechnol. J.">
        <title>Genome and CRISPR/Cas9 system of a widespread forest tree (Populus alba) in the world.</title>
        <authorList>
            <person name="Liu Y.J."/>
            <person name="Jiang P.F."/>
            <person name="Han X.M."/>
            <person name="Li X.Y."/>
            <person name="Wang H.M."/>
            <person name="Wang Y.J."/>
            <person name="Wang X.X."/>
            <person name="Zeng Q.Y."/>
        </authorList>
    </citation>
    <scope>NUCLEOTIDE SEQUENCE [LARGE SCALE GENOMIC DNA]</scope>
    <source>
        <strain evidence="2">cv. PAL-ZL1</strain>
    </source>
</reference>
<name>A0ACC4BLF0_POPAL</name>
<accession>A0ACC4BLF0</accession>
<organism evidence="1 2">
    <name type="scientific">Populus alba</name>
    <name type="common">White poplar</name>
    <dbReference type="NCBI Taxonomy" id="43335"/>
    <lineage>
        <taxon>Eukaryota</taxon>
        <taxon>Viridiplantae</taxon>
        <taxon>Streptophyta</taxon>
        <taxon>Embryophyta</taxon>
        <taxon>Tracheophyta</taxon>
        <taxon>Spermatophyta</taxon>
        <taxon>Magnoliopsida</taxon>
        <taxon>eudicotyledons</taxon>
        <taxon>Gunneridae</taxon>
        <taxon>Pentapetalae</taxon>
        <taxon>rosids</taxon>
        <taxon>fabids</taxon>
        <taxon>Malpighiales</taxon>
        <taxon>Salicaceae</taxon>
        <taxon>Saliceae</taxon>
        <taxon>Populus</taxon>
    </lineage>
</organism>
<comment type="caution">
    <text evidence="1">The sequence shown here is derived from an EMBL/GenBank/DDBJ whole genome shotgun (WGS) entry which is preliminary data.</text>
</comment>
<dbReference type="Proteomes" id="UP000309997">
    <property type="component" value="Unassembled WGS sequence"/>
</dbReference>
<sequence>MRVPVMAKPTRKGQLRFHSLLKKTGHGSNFLVFFDSLFYANIFQWLRLVDGDAAEEVCLVIDNALVLIPGFSATSFWAAVKAGRYGASFLMALFYWALGMGVNQRKFSVRKRAGMVKDTGRGRILPSKPVSLPSDPSRVFSCYPWAVEP</sequence>